<accession>A0ABN1EQD9</accession>
<dbReference type="RefSeq" id="WP_166934222.1">
    <property type="nucleotide sequence ID" value="NZ_BAAADD010000005.1"/>
</dbReference>
<dbReference type="PROSITE" id="PS51257">
    <property type="entry name" value="PROKAR_LIPOPROTEIN"/>
    <property type="match status" value="1"/>
</dbReference>
<keyword evidence="7" id="KW-1185">Reference proteome</keyword>
<organism evidence="6 7">
    <name type="scientific">Rhizomicrobium electricum</name>
    <dbReference type="NCBI Taxonomy" id="480070"/>
    <lineage>
        <taxon>Bacteria</taxon>
        <taxon>Pseudomonadati</taxon>
        <taxon>Pseudomonadota</taxon>
        <taxon>Alphaproteobacteria</taxon>
        <taxon>Micropepsales</taxon>
        <taxon>Micropepsaceae</taxon>
        <taxon>Rhizomicrobium</taxon>
    </lineage>
</organism>
<reference evidence="6 7" key="1">
    <citation type="journal article" date="2019" name="Int. J. Syst. Evol. Microbiol.">
        <title>The Global Catalogue of Microorganisms (GCM) 10K type strain sequencing project: providing services to taxonomists for standard genome sequencing and annotation.</title>
        <authorList>
            <consortium name="The Broad Institute Genomics Platform"/>
            <consortium name="The Broad Institute Genome Sequencing Center for Infectious Disease"/>
            <person name="Wu L."/>
            <person name="Ma J."/>
        </authorList>
    </citation>
    <scope>NUCLEOTIDE SEQUENCE [LARGE SCALE GENOMIC DNA]</scope>
    <source>
        <strain evidence="6 7">JCM 15089</strain>
    </source>
</reference>
<dbReference type="SUPFAM" id="SSF51445">
    <property type="entry name" value="(Trans)glycosidases"/>
    <property type="match status" value="1"/>
</dbReference>
<keyword evidence="1" id="KW-0378">Hydrolase</keyword>
<proteinExistence type="predicted"/>
<protein>
    <submittedName>
        <fullName evidence="6">Beta-galactosidase</fullName>
    </submittedName>
</protein>
<name>A0ABN1EQD9_9PROT</name>
<dbReference type="Proteomes" id="UP001499951">
    <property type="component" value="Unassembled WGS sequence"/>
</dbReference>
<feature type="domain" description="Glycoside hydrolase family 42 N-terminal" evidence="4">
    <location>
        <begin position="83"/>
        <end position="224"/>
    </location>
</feature>
<dbReference type="Pfam" id="PF18120">
    <property type="entry name" value="DUF5597"/>
    <property type="match status" value="1"/>
</dbReference>
<evidence type="ECO:0000256" key="1">
    <source>
        <dbReference type="ARBA" id="ARBA00022801"/>
    </source>
</evidence>
<sequence length="554" mass="60913">MERKKSAARKTVVASLIAAGLLVAGCHQKQTPASHEAPIPTIAQKNGHTALMVDGAPFLMLGVQANNAANYPSQLPKIWPAVEQLGANTLEIPVAWEQIEPVEGRFDFSWVDTLLGEARAHNTRLVLLWFATWKNTAPAYAPEWVKLDGKRFPHLVDAKGQVTYALSPHSRTTLEADKKAFVALMAHLKEADPQRTVLMVQVENEPGTYKSVRDYSPAAQKLFDGPVPAALAAKFGKQPGTWKETFGADADEYFHAWSVASYIEEVAKAGKAVYPLPMYVNAALRDPTKPQDPLTYASGGPTWNVLDIYRVAAPSIFTAAPDIYSHDGATVVAHMDKYTRPDNPLMIVEIGSSEDFARYVYAAMGKRTLGFAPFGFDFTGYSNWPLGAKVVDAQSIAPFAVNYKALRGIDREWARLAYESDVWGVSEPDDHKSQEIALGRFKLTVSYQEWQFGLKAWDPKGANGIPAGTEKASGGVAVAKLGPDEYLVTGIHARATFDLADPKSANGFQFARVEEGHYKDGKWVFERVWNGDQADWGLNFTDRPVILHVKLATY</sequence>
<dbReference type="Pfam" id="PF02449">
    <property type="entry name" value="Glyco_hydro_42"/>
    <property type="match status" value="1"/>
</dbReference>
<evidence type="ECO:0000259" key="4">
    <source>
        <dbReference type="Pfam" id="PF02449"/>
    </source>
</evidence>
<evidence type="ECO:0000259" key="5">
    <source>
        <dbReference type="Pfam" id="PF18120"/>
    </source>
</evidence>
<keyword evidence="2" id="KW-0326">Glycosidase</keyword>
<feature type="chain" id="PRO_5046923955" evidence="3">
    <location>
        <begin position="30"/>
        <end position="554"/>
    </location>
</feature>
<keyword evidence="3" id="KW-0732">Signal</keyword>
<dbReference type="Gene3D" id="2.60.220.20">
    <property type="entry name" value="putative beta-Galactosidase from caulobacter crescentus"/>
    <property type="match status" value="1"/>
</dbReference>
<evidence type="ECO:0000313" key="6">
    <source>
        <dbReference type="EMBL" id="GAA0571832.1"/>
    </source>
</evidence>
<evidence type="ECO:0000313" key="7">
    <source>
        <dbReference type="Proteomes" id="UP001499951"/>
    </source>
</evidence>
<dbReference type="InterPro" id="IPR017853">
    <property type="entry name" value="GH"/>
</dbReference>
<feature type="signal peptide" evidence="3">
    <location>
        <begin position="1"/>
        <end position="29"/>
    </location>
</feature>
<dbReference type="InterPro" id="IPR040719">
    <property type="entry name" value="DUF5597"/>
</dbReference>
<comment type="caution">
    <text evidence="6">The sequence shown here is derived from an EMBL/GenBank/DDBJ whole genome shotgun (WGS) entry which is preliminary data.</text>
</comment>
<dbReference type="Gene3D" id="3.20.20.80">
    <property type="entry name" value="Glycosidases"/>
    <property type="match status" value="1"/>
</dbReference>
<evidence type="ECO:0000256" key="3">
    <source>
        <dbReference type="SAM" id="SignalP"/>
    </source>
</evidence>
<evidence type="ECO:0000256" key="2">
    <source>
        <dbReference type="ARBA" id="ARBA00023295"/>
    </source>
</evidence>
<feature type="domain" description="DUF5597" evidence="5">
    <location>
        <begin position="400"/>
        <end position="540"/>
    </location>
</feature>
<dbReference type="InterPro" id="IPR013529">
    <property type="entry name" value="Glyco_hydro_42_N"/>
</dbReference>
<gene>
    <name evidence="6" type="ORF">GCM10008942_20680</name>
</gene>
<dbReference type="EMBL" id="BAAADD010000005">
    <property type="protein sequence ID" value="GAA0571832.1"/>
    <property type="molecule type" value="Genomic_DNA"/>
</dbReference>